<accession>A0A4Q2KDG0</accession>
<evidence type="ECO:0000313" key="1">
    <source>
        <dbReference type="EMBL" id="RXZ61950.1"/>
    </source>
</evidence>
<dbReference type="Proteomes" id="UP000291269">
    <property type="component" value="Unassembled WGS sequence"/>
</dbReference>
<comment type="caution">
    <text evidence="1">The sequence shown here is derived from an EMBL/GenBank/DDBJ whole genome shotgun (WGS) entry which is preliminary data.</text>
</comment>
<organism evidence="1 2">
    <name type="scientific">Candidatus Borkfalkia ceftriaxoniphila</name>
    <dbReference type="NCBI Taxonomy" id="2508949"/>
    <lineage>
        <taxon>Bacteria</taxon>
        <taxon>Bacillati</taxon>
        <taxon>Bacillota</taxon>
        <taxon>Clostridia</taxon>
        <taxon>Christensenellales</taxon>
        <taxon>Christensenellaceae</taxon>
        <taxon>Candidatus Borkfalkia</taxon>
    </lineage>
</organism>
<evidence type="ECO:0000313" key="2">
    <source>
        <dbReference type="Proteomes" id="UP000291269"/>
    </source>
</evidence>
<protein>
    <submittedName>
        <fullName evidence="1">Uncharacterized protein</fullName>
    </submittedName>
</protein>
<dbReference type="AlphaFoldDB" id="A0A4Q2KDG0"/>
<sequence length="205" mass="24294">MNAEKNAELIDISDHMEKAVCGYVFTHGECRRILYDTLQIDFKMQNFIYKNRRVLKKFLQGFVFEREGVRINLSSEEIRQKIQDALRYEIARCFFQPARLTRIFAFGQEFSPQEKECVDACLRRLEKIDFSAVFMPDETAEYRRLCADLRSVPLPVLRKMSVVDTPERALIAMIPSFRLDFSPERYPNVQTLFCCFAKEFYSEKY</sequence>
<proteinExistence type="predicted"/>
<gene>
    <name evidence="1" type="ORF">ESZ91_06060</name>
</gene>
<name>A0A4Q2KDG0_9FIRM</name>
<dbReference type="RefSeq" id="WP_129225139.1">
    <property type="nucleotide sequence ID" value="NZ_SDOZ01000002.1"/>
</dbReference>
<reference evidence="1 2" key="1">
    <citation type="journal article" date="2019" name="Gut">
        <title>Antibiotics-induced monodominance of a novel gut bacterial order.</title>
        <authorList>
            <person name="Hildebrand F."/>
            <person name="Moitinho-Silva L."/>
            <person name="Blasche S."/>
            <person name="Jahn M.T."/>
            <person name="Gossmann T.I."/>
            <person name="Heuerta-Cepas J."/>
            <person name="Hercog R."/>
            <person name="Luetge M."/>
            <person name="Bahram M."/>
            <person name="Pryszlak A."/>
            <person name="Alves R.J."/>
            <person name="Waszak S.M."/>
            <person name="Zhu A."/>
            <person name="Ye L."/>
            <person name="Costea P.I."/>
            <person name="Aalvink S."/>
            <person name="Belzer C."/>
            <person name="Forslund S.K."/>
            <person name="Sunagawa S."/>
            <person name="Hentschel U."/>
            <person name="Merten C."/>
            <person name="Patil K.R."/>
            <person name="Benes V."/>
            <person name="Bork P."/>
        </authorList>
    </citation>
    <scope>NUCLEOTIDE SEQUENCE [LARGE SCALE GENOMIC DNA]</scope>
    <source>
        <strain evidence="1 2">HDS1380</strain>
    </source>
</reference>
<keyword evidence="2" id="KW-1185">Reference proteome</keyword>
<dbReference type="EMBL" id="SDOZ01000002">
    <property type="protein sequence ID" value="RXZ61950.1"/>
    <property type="molecule type" value="Genomic_DNA"/>
</dbReference>